<comment type="similarity">
    <text evidence="2">Belongs to the universal ribosomal protein uS2 family.</text>
</comment>
<dbReference type="Pfam" id="PF00318">
    <property type="entry name" value="Ribosomal_S2"/>
    <property type="match status" value="2"/>
</dbReference>
<feature type="region of interest" description="Disordered" evidence="9">
    <location>
        <begin position="495"/>
        <end position="734"/>
    </location>
</feature>
<proteinExistence type="inferred from homology"/>
<feature type="domain" description="Protein phosphatase 1 regulatory subunit 26 N-terminal" evidence="10">
    <location>
        <begin position="234"/>
        <end position="290"/>
    </location>
</feature>
<feature type="region of interest" description="Disordered" evidence="9">
    <location>
        <begin position="794"/>
        <end position="858"/>
    </location>
</feature>
<dbReference type="InterPro" id="IPR018130">
    <property type="entry name" value="Ribosomal_uS2_CS"/>
</dbReference>
<comment type="caution">
    <text evidence="11">The sequence shown here is derived from an EMBL/GenBank/DDBJ whole genome shotgun (WGS) entry which is preliminary data.</text>
</comment>
<organism evidence="11 12">
    <name type="scientific">Etheostoma spectabile</name>
    <name type="common">orangethroat darter</name>
    <dbReference type="NCBI Taxonomy" id="54343"/>
    <lineage>
        <taxon>Eukaryota</taxon>
        <taxon>Metazoa</taxon>
        <taxon>Chordata</taxon>
        <taxon>Craniata</taxon>
        <taxon>Vertebrata</taxon>
        <taxon>Euteleostomi</taxon>
        <taxon>Actinopterygii</taxon>
        <taxon>Neopterygii</taxon>
        <taxon>Teleostei</taxon>
        <taxon>Neoteleostei</taxon>
        <taxon>Acanthomorphata</taxon>
        <taxon>Eupercaria</taxon>
        <taxon>Perciformes</taxon>
        <taxon>Percoidei</taxon>
        <taxon>Percidae</taxon>
        <taxon>Etheostomatinae</taxon>
        <taxon>Etheostoma</taxon>
    </lineage>
</organism>
<dbReference type="PRINTS" id="PR00395">
    <property type="entry name" value="RIBOSOMALS2"/>
</dbReference>
<feature type="compositionally biased region" description="Polar residues" evidence="9">
    <location>
        <begin position="1069"/>
        <end position="1080"/>
    </location>
</feature>
<evidence type="ECO:0000313" key="11">
    <source>
        <dbReference type="EMBL" id="KAA8584383.1"/>
    </source>
</evidence>
<dbReference type="GO" id="GO:0005763">
    <property type="term" value="C:mitochondrial small ribosomal subunit"/>
    <property type="evidence" value="ECO:0007669"/>
    <property type="project" value="UniProtKB-ARBA"/>
</dbReference>
<feature type="compositionally biased region" description="Polar residues" evidence="9">
    <location>
        <begin position="503"/>
        <end position="514"/>
    </location>
</feature>
<feature type="compositionally biased region" description="Polar residues" evidence="9">
    <location>
        <begin position="544"/>
        <end position="553"/>
    </location>
</feature>
<feature type="compositionally biased region" description="Acidic residues" evidence="9">
    <location>
        <begin position="468"/>
        <end position="481"/>
    </location>
</feature>
<evidence type="ECO:0000256" key="6">
    <source>
        <dbReference type="ARBA" id="ARBA00059792"/>
    </source>
</evidence>
<dbReference type="EMBL" id="VOFY01000016">
    <property type="protein sequence ID" value="KAA8584383.1"/>
    <property type="molecule type" value="Genomic_DNA"/>
</dbReference>
<feature type="region of interest" description="Disordered" evidence="9">
    <location>
        <begin position="909"/>
        <end position="933"/>
    </location>
</feature>
<feature type="region of interest" description="Disordered" evidence="9">
    <location>
        <begin position="289"/>
        <end position="313"/>
    </location>
</feature>
<feature type="compositionally biased region" description="Basic and acidic residues" evidence="9">
    <location>
        <begin position="1022"/>
        <end position="1049"/>
    </location>
</feature>
<protein>
    <recommendedName>
        <fullName evidence="7">Small ribosomal subunit protein uS2m</fullName>
    </recommendedName>
    <alternativeName>
        <fullName evidence="8">28S ribosomal protein S2, mitochondrial</fullName>
    </alternativeName>
</protein>
<dbReference type="PANTHER" id="PTHR15724">
    <property type="entry name" value="PROTEIN PHOSPHATASE 1 REGULATORY SUBUNIT 26"/>
    <property type="match status" value="1"/>
</dbReference>
<feature type="domain" description="Protein phosphatase 1 regulatory subunit 26 N-terminal" evidence="10">
    <location>
        <begin position="1"/>
        <end position="175"/>
    </location>
</feature>
<feature type="region of interest" description="Disordered" evidence="9">
    <location>
        <begin position="96"/>
        <end position="127"/>
    </location>
</feature>
<evidence type="ECO:0000256" key="9">
    <source>
        <dbReference type="SAM" id="MobiDB-lite"/>
    </source>
</evidence>
<accession>A0A5J5CU95</accession>
<evidence type="ECO:0000256" key="2">
    <source>
        <dbReference type="ARBA" id="ARBA00006242"/>
    </source>
</evidence>
<dbReference type="InterPro" id="IPR001865">
    <property type="entry name" value="Ribosomal_uS2"/>
</dbReference>
<dbReference type="FunFam" id="3.40.50.10490:FF:000026">
    <property type="entry name" value="28S ribosomal protein S2, mitochondrial"/>
    <property type="match status" value="1"/>
</dbReference>
<dbReference type="InterPro" id="IPR031474">
    <property type="entry name" value="PPP1R26_N"/>
</dbReference>
<feature type="compositionally biased region" description="Polar residues" evidence="9">
    <location>
        <begin position="96"/>
        <end position="115"/>
    </location>
</feature>
<feature type="compositionally biased region" description="Polar residues" evidence="9">
    <location>
        <begin position="818"/>
        <end position="832"/>
    </location>
</feature>
<name>A0A5J5CU95_9PERO</name>
<evidence type="ECO:0000256" key="1">
    <source>
        <dbReference type="ARBA" id="ARBA00004173"/>
    </source>
</evidence>
<dbReference type="Gene3D" id="3.40.50.10490">
    <property type="entry name" value="Glucose-6-phosphate isomerase like protein, domain 1"/>
    <property type="match status" value="1"/>
</dbReference>
<dbReference type="GO" id="GO:0006412">
    <property type="term" value="P:translation"/>
    <property type="evidence" value="ECO:0007669"/>
    <property type="project" value="InterPro"/>
</dbReference>
<feature type="compositionally biased region" description="Basic and acidic residues" evidence="9">
    <location>
        <begin position="652"/>
        <end position="678"/>
    </location>
</feature>
<dbReference type="SUPFAM" id="SSF52313">
    <property type="entry name" value="Ribosomal protein S2"/>
    <property type="match status" value="1"/>
</dbReference>
<dbReference type="HAMAP" id="MF_00291_B">
    <property type="entry name" value="Ribosomal_uS2_B"/>
    <property type="match status" value="1"/>
</dbReference>
<feature type="domain" description="Protein phosphatase 1 regulatory subunit 26 N-terminal" evidence="10">
    <location>
        <begin position="562"/>
        <end position="750"/>
    </location>
</feature>
<feature type="compositionally biased region" description="Basic and acidic residues" evidence="9">
    <location>
        <begin position="554"/>
        <end position="570"/>
    </location>
</feature>
<dbReference type="Pfam" id="PF15740">
    <property type="entry name" value="PPP1R26_N"/>
    <property type="match status" value="4"/>
</dbReference>
<dbReference type="InterPro" id="IPR023591">
    <property type="entry name" value="Ribosomal_uS2_flav_dom_sf"/>
</dbReference>
<keyword evidence="4" id="KW-0496">Mitochondrion</keyword>
<evidence type="ECO:0000256" key="5">
    <source>
        <dbReference type="ARBA" id="ARBA00023274"/>
    </source>
</evidence>
<evidence type="ECO:0000313" key="12">
    <source>
        <dbReference type="Proteomes" id="UP000327493"/>
    </source>
</evidence>
<dbReference type="PROSITE" id="PS00962">
    <property type="entry name" value="RIBOSOMAL_S2_1"/>
    <property type="match status" value="1"/>
</dbReference>
<feature type="region of interest" description="Disordered" evidence="9">
    <location>
        <begin position="449"/>
        <end position="481"/>
    </location>
</feature>
<feature type="compositionally biased region" description="Basic and acidic residues" evidence="9">
    <location>
        <begin position="289"/>
        <end position="305"/>
    </location>
</feature>
<feature type="compositionally biased region" description="Basic residues" evidence="9">
    <location>
        <begin position="617"/>
        <end position="634"/>
    </location>
</feature>
<comment type="function">
    <text evidence="6">Required for mitoribosome formation and stability, and mitochondrial translation.</text>
</comment>
<feature type="compositionally biased region" description="Basic and acidic residues" evidence="9">
    <location>
        <begin position="692"/>
        <end position="702"/>
    </location>
</feature>
<sequence>MYLMNVPPVAVTQTEWRTCGPPGGYSLPICFNDSDTELSTRGTPISDKVQMIIESLRSTQSSLEMGDEIEGNVPAGQEGHPQVRKVAVGSYVGAKSNTKGATENQQAYVSSPNNHRSSDSDSDDSVDRGIEEAILEYLKEKDDHKRKAEPCFTTFLQSSKIARKSPPAPEEVSKQNTDSNAFLIASSEFSKSVNAETPSPPAVLPIQKYNKSIPKSLNDDTVKTFDKSTSTKSLVLSRGQTKSPSKTISLFNQVKSPITVKVEEDSNDSSSDDGIEEAIQRFQLEKKEQQNKKEIFNPPALKEESDSTSDDGVEEAIRSYQLEQLKEKSVLKPLLHKQNPIAKSLIHAVGSTSTENMKKHRLRKKKTRAEKELKCVQPPASSVLIPKNTLSESLKGKGNGLLMFKVEGFKEQPTPALPKANTTAELMCAEAILDISKTVMPGAFHHSVGLSSCTPTESSLQSSPPDNCPDEESDGSSIDSEEGIEQEIRKFLEQKAQMHKQPPTATSQEPQSINEPGKAKEVATQKKPQKLSLTQRRKQKEENCSISNMSRPDNNVKDTAPKPLPEHQKEPYPLVRSQISQTHPIAGLCKTEQSEDKSSSLDSDEDLDTAIKDLLKTKKKSKKKTRDLKRKSRMSLKDEETLLGIALKTKKLKPDPFSKRNPLKKVEKSKDDIKDKSGSSKKGVSQHKQTNKSKELDMHEGETAAGGKDPPLPHNTQTALEIKEDSSSVDSDDSIEQEIRRFLAEKAKVSTAEESKDGDALRNGTVVACTPLQVEDIKQENQLAEVPKTSVSPLFGQSPLSRQPFPLPQSLPPDISTVGAQSHLSSVQSRSPSLLEPADGAGAARTEQRRPSIGRSVVQDAIPQTERVWPVLSPKIALSRSESMKWRQSFGLPPTDTRTFSQTPFQITSSKVSETASATPPYQSGGPKSQTPVTVWSSARTSRGSFTCSTETNVNITSRSPVLNIMSTARMNPRMSFARSLVPGHRSQCPMKGETESMVHMSKDKSVFIELESNRTNHVQVRSRERSKGRESADLLSEKKREGESMTIEDKEVHLERKEEEFIDEADCQSGSRRNPEKTQGFSTLSLSSAIDPGITFIPCIALTTEERSTMFNRRYPAKKFKKSMNYTRSRSLLTFCGNRASMAARTLTRGLWGLRRSQLVTVGHPCGGHQYSTAAPIRSAQIQIDDATEKIINQPLEKPDFFRVSELFSVKDLFDARVHLGHKKGCRHRLMEPYLYGCRLDQDIIDLDQTVEHLQQALNFTAHVAYRGGVILFVSRQRQFCHLVETTANNCGEYAHTRYWQGGLLTNAPIQYGPGVRLPDLIIFLSTLNNVFQPHVGIRDAAKMNIPTVGVVDSNCNPSLVTYPVPGNDDTPVAVEMYCRLFKMTINRAKDKRRQMELLHGLSAASTPSS</sequence>
<evidence type="ECO:0000256" key="8">
    <source>
        <dbReference type="ARBA" id="ARBA00083109"/>
    </source>
</evidence>
<reference evidence="11 12" key="1">
    <citation type="submission" date="2019-08" db="EMBL/GenBank/DDBJ databases">
        <title>A chromosome-level genome assembly, high-density linkage maps, and genome scans reveal the genomic architecture of hybrid incompatibilities underlying speciation via character displacement in darters (Percidae: Etheostominae).</title>
        <authorList>
            <person name="Moran R.L."/>
            <person name="Catchen J.M."/>
            <person name="Fuller R.C."/>
        </authorList>
    </citation>
    <scope>NUCLEOTIDE SEQUENCE [LARGE SCALE GENOMIC DNA]</scope>
    <source>
        <strain evidence="11">EspeVRDwgs_2016</strain>
        <tissue evidence="11">Muscle</tissue>
    </source>
</reference>
<keyword evidence="12" id="KW-1185">Reference proteome</keyword>
<dbReference type="Proteomes" id="UP000327493">
    <property type="component" value="Chromosome 16"/>
</dbReference>
<dbReference type="GO" id="GO:0004864">
    <property type="term" value="F:protein phosphatase inhibitor activity"/>
    <property type="evidence" value="ECO:0007669"/>
    <property type="project" value="InterPro"/>
</dbReference>
<dbReference type="InterPro" id="IPR026130">
    <property type="entry name" value="PPP1R26"/>
</dbReference>
<feature type="region of interest" description="Disordered" evidence="9">
    <location>
        <begin position="1061"/>
        <end position="1080"/>
    </location>
</feature>
<dbReference type="GO" id="GO:0005743">
    <property type="term" value="C:mitochondrial inner membrane"/>
    <property type="evidence" value="ECO:0007669"/>
    <property type="project" value="UniProtKB-ARBA"/>
</dbReference>
<keyword evidence="3" id="KW-0689">Ribosomal protein</keyword>
<dbReference type="InterPro" id="IPR005706">
    <property type="entry name" value="Ribosomal_uS2_bac/mit/plastid"/>
</dbReference>
<evidence type="ECO:0000259" key="10">
    <source>
        <dbReference type="Pfam" id="PF15740"/>
    </source>
</evidence>
<evidence type="ECO:0000256" key="7">
    <source>
        <dbReference type="ARBA" id="ARBA00071390"/>
    </source>
</evidence>
<comment type="subcellular location">
    <subcellularLocation>
        <location evidence="1">Mitochondrion</location>
    </subcellularLocation>
</comment>
<gene>
    <name evidence="11" type="ORF">FQN60_008168</name>
</gene>
<dbReference type="PANTHER" id="PTHR15724:SF0">
    <property type="entry name" value="PROTEIN PHOSPHATASE 1 REGULATORY SUBUNIT 26"/>
    <property type="match status" value="1"/>
</dbReference>
<feature type="domain" description="Protein phosphatase 1 regulatory subunit 26 N-terminal" evidence="10">
    <location>
        <begin position="301"/>
        <end position="559"/>
    </location>
</feature>
<dbReference type="GO" id="GO:0003735">
    <property type="term" value="F:structural constituent of ribosome"/>
    <property type="evidence" value="ECO:0007669"/>
    <property type="project" value="InterPro"/>
</dbReference>
<evidence type="ECO:0000256" key="4">
    <source>
        <dbReference type="ARBA" id="ARBA00023128"/>
    </source>
</evidence>
<dbReference type="CDD" id="cd01425">
    <property type="entry name" value="RPS2"/>
    <property type="match status" value="1"/>
</dbReference>
<evidence type="ECO:0000256" key="3">
    <source>
        <dbReference type="ARBA" id="ARBA00022980"/>
    </source>
</evidence>
<feature type="compositionally biased region" description="Polar residues" evidence="9">
    <location>
        <begin position="449"/>
        <end position="465"/>
    </location>
</feature>
<keyword evidence="5" id="KW-0687">Ribonucleoprotein</keyword>
<feature type="region of interest" description="Disordered" evidence="9">
    <location>
        <begin position="1016"/>
        <end position="1049"/>
    </location>
</feature>